<dbReference type="PRINTS" id="PR00412">
    <property type="entry name" value="EPOXHYDRLASE"/>
</dbReference>
<evidence type="ECO:0000313" key="3">
    <source>
        <dbReference type="EMBL" id="MCS4036836.1"/>
    </source>
</evidence>
<evidence type="ECO:0000313" key="4">
    <source>
        <dbReference type="Proteomes" id="UP001155040"/>
    </source>
</evidence>
<dbReference type="RefSeq" id="WP_103017858.1">
    <property type="nucleotide sequence ID" value="NZ_JACIFG010000008.1"/>
</dbReference>
<proteinExistence type="predicted"/>
<dbReference type="AlphaFoldDB" id="A0A9X2ZYW4"/>
<dbReference type="InterPro" id="IPR029058">
    <property type="entry name" value="AB_hydrolase_fold"/>
</dbReference>
<organism evidence="3 4">
    <name type="scientific">Salinibacter ruber</name>
    <dbReference type="NCBI Taxonomy" id="146919"/>
    <lineage>
        <taxon>Bacteria</taxon>
        <taxon>Pseudomonadati</taxon>
        <taxon>Rhodothermota</taxon>
        <taxon>Rhodothermia</taxon>
        <taxon>Rhodothermales</taxon>
        <taxon>Salinibacteraceae</taxon>
        <taxon>Salinibacter</taxon>
    </lineage>
</organism>
<feature type="domain" description="AB hydrolase-1" evidence="2">
    <location>
        <begin position="13"/>
        <end position="242"/>
    </location>
</feature>
<evidence type="ECO:0000259" key="2">
    <source>
        <dbReference type="Pfam" id="PF00561"/>
    </source>
</evidence>
<dbReference type="Pfam" id="PF00561">
    <property type="entry name" value="Abhydrolase_1"/>
    <property type="match status" value="1"/>
</dbReference>
<reference evidence="3" key="1">
    <citation type="submission" date="2022-08" db="EMBL/GenBank/DDBJ databases">
        <title>Genomic Encyclopedia of Type Strains, Phase V (KMG-V): Genome sequencing to study the core and pangenomes of soil and plant-associated prokaryotes.</title>
        <authorList>
            <person name="Whitman W."/>
        </authorList>
    </citation>
    <scope>NUCLEOTIDE SEQUENCE</scope>
    <source>
        <strain evidence="3">SP3012</strain>
    </source>
</reference>
<keyword evidence="1" id="KW-0378">Hydrolase</keyword>
<dbReference type="PRINTS" id="PR00111">
    <property type="entry name" value="ABHYDROLASE"/>
</dbReference>
<dbReference type="Gene3D" id="3.40.50.1820">
    <property type="entry name" value="alpha/beta hydrolase"/>
    <property type="match status" value="1"/>
</dbReference>
<dbReference type="PANTHER" id="PTHR46118:SF4">
    <property type="entry name" value="PROTEIN ABHD11"/>
    <property type="match status" value="1"/>
</dbReference>
<dbReference type="InterPro" id="IPR000073">
    <property type="entry name" value="AB_hydrolase_1"/>
</dbReference>
<dbReference type="Proteomes" id="UP001155040">
    <property type="component" value="Unassembled WGS sequence"/>
</dbReference>
<dbReference type="SUPFAM" id="SSF53474">
    <property type="entry name" value="alpha/beta-Hydrolases"/>
    <property type="match status" value="1"/>
</dbReference>
<name>A0A9X2ZYW4_9BACT</name>
<dbReference type="PANTHER" id="PTHR46118">
    <property type="entry name" value="PROTEIN ABHD11"/>
    <property type="match status" value="1"/>
</dbReference>
<dbReference type="GO" id="GO:0016787">
    <property type="term" value="F:hydrolase activity"/>
    <property type="evidence" value="ECO:0007669"/>
    <property type="project" value="UniProtKB-KW"/>
</dbReference>
<accession>A0A9X2ZYW4</accession>
<comment type="caution">
    <text evidence="3">The sequence shown here is derived from an EMBL/GenBank/DDBJ whole genome shotgun (WGS) entry which is preliminary data.</text>
</comment>
<dbReference type="InterPro" id="IPR000639">
    <property type="entry name" value="Epox_hydrolase-like"/>
</dbReference>
<dbReference type="EMBL" id="JANUBF010000011">
    <property type="protein sequence ID" value="MCS4036836.1"/>
    <property type="molecule type" value="Genomic_DNA"/>
</dbReference>
<gene>
    <name evidence="3" type="ORF">GGQ01_001906</name>
</gene>
<sequence>MELFHNQYGDSGPPFILLHGLLGAHGNWHTLSRTAFQDVARVYAVDQRNHGRSPHADAMDYPTLATDLRRFIDRHDLAPAAVLGHSMGGKTAMQAALSHPDRVDRLIVVDMAPKAYPPHHTKLLDALARIDPAAYDGRDEIDDVLAEDVPSWPIRQFLLKNLDYDGETYTWRMNLDAIRAHYDDITAALPRMPTYEGPALFVRGGASDYVADEDREGIRARFPNAELVTIDGAGHWVHADAPDALAEVVTDFLTEAAP</sequence>
<protein>
    <submittedName>
        <fullName evidence="3">Pimeloyl-ACP methyl ester carboxylesterase</fullName>
    </submittedName>
</protein>
<evidence type="ECO:0000256" key="1">
    <source>
        <dbReference type="ARBA" id="ARBA00022801"/>
    </source>
</evidence>